<dbReference type="InterPro" id="IPR036390">
    <property type="entry name" value="WH_DNA-bd_sf"/>
</dbReference>
<dbReference type="InterPro" id="IPR001034">
    <property type="entry name" value="DeoR_HTH"/>
</dbReference>
<dbReference type="SUPFAM" id="SSF100950">
    <property type="entry name" value="NagB/RpiA/CoA transferase-like"/>
    <property type="match status" value="1"/>
</dbReference>
<dbReference type="GO" id="GO:0003677">
    <property type="term" value="F:DNA binding"/>
    <property type="evidence" value="ECO:0007669"/>
    <property type="project" value="UniProtKB-KW"/>
</dbReference>
<sequence length="253" mass="26795">MAVSGSIDAERRRKDLADLIARGEEISIDEARLKFNVSAMTIRRDIEALENEGVVRRVRGGAVSAPAPRSYDDRLATRSAAKLAIARKALALVPHRGAIALDASTTVHALAEILGGDRELTVCTNSVQTFEVLTRLNGIDAQLTGGSYERVTGSLVGPIANAGARLLFTQVFFTSAAALHPEGGTSESSLAEAEVKRHLAESAERTVLCVDSSKLGGRSVGAALELASVSTLITELPADDPRLDPYRHSVDVL</sequence>
<dbReference type="InterPro" id="IPR018356">
    <property type="entry name" value="Tscrpt_reg_HTH_DeoR_CS"/>
</dbReference>
<dbReference type="InterPro" id="IPR036388">
    <property type="entry name" value="WH-like_DNA-bd_sf"/>
</dbReference>
<dbReference type="PRINTS" id="PR00037">
    <property type="entry name" value="HTHLACR"/>
</dbReference>
<evidence type="ECO:0000313" key="6">
    <source>
        <dbReference type="Proteomes" id="UP000502677"/>
    </source>
</evidence>
<dbReference type="AlphaFoldDB" id="A0A6G7XDE9"/>
<protein>
    <submittedName>
        <fullName evidence="5">DeoR/GlpR transcriptional regulator</fullName>
    </submittedName>
</protein>
<dbReference type="RefSeq" id="WP_166289260.1">
    <property type="nucleotide sequence ID" value="NZ_CP049863.1"/>
</dbReference>
<gene>
    <name evidence="5" type="ORF">G7068_04025</name>
</gene>
<dbReference type="InterPro" id="IPR014036">
    <property type="entry name" value="DeoR-like_C"/>
</dbReference>
<dbReference type="PANTHER" id="PTHR30363">
    <property type="entry name" value="HTH-TYPE TRANSCRIPTIONAL REGULATOR SRLR-RELATED"/>
    <property type="match status" value="1"/>
</dbReference>
<keyword evidence="3" id="KW-0804">Transcription</keyword>
<dbReference type="InterPro" id="IPR050313">
    <property type="entry name" value="Carb_Metab_HTH_regulators"/>
</dbReference>
<dbReference type="InterPro" id="IPR037171">
    <property type="entry name" value="NagB/RpiA_transferase-like"/>
</dbReference>
<keyword evidence="1" id="KW-0805">Transcription regulation</keyword>
<accession>A0A6G7XDE9</accession>
<evidence type="ECO:0000256" key="2">
    <source>
        <dbReference type="ARBA" id="ARBA00023125"/>
    </source>
</evidence>
<dbReference type="KEGG" id="lvi:G7068_04025"/>
<dbReference type="SUPFAM" id="SSF46785">
    <property type="entry name" value="Winged helix' DNA-binding domain"/>
    <property type="match status" value="1"/>
</dbReference>
<dbReference type="Gene3D" id="1.10.10.10">
    <property type="entry name" value="Winged helix-like DNA-binding domain superfamily/Winged helix DNA-binding domain"/>
    <property type="match status" value="1"/>
</dbReference>
<dbReference type="SMART" id="SM00420">
    <property type="entry name" value="HTH_DEOR"/>
    <property type="match status" value="1"/>
</dbReference>
<reference evidence="5 6" key="1">
    <citation type="submission" date="2020-03" db="EMBL/GenBank/DDBJ databases">
        <title>Leucobacter sp. nov., isolated from beetles.</title>
        <authorList>
            <person name="Hyun D.-W."/>
            <person name="Bae J.-W."/>
        </authorList>
    </citation>
    <scope>NUCLEOTIDE SEQUENCE [LARGE SCALE GENOMIC DNA]</scope>
    <source>
        <strain evidence="5 6">HDW9C</strain>
    </source>
</reference>
<dbReference type="PANTHER" id="PTHR30363:SF44">
    <property type="entry name" value="AGA OPERON TRANSCRIPTIONAL REPRESSOR-RELATED"/>
    <property type="match status" value="1"/>
</dbReference>
<name>A0A6G7XDE9_9MICO</name>
<dbReference type="PROSITE" id="PS00894">
    <property type="entry name" value="HTH_DEOR_1"/>
    <property type="match status" value="1"/>
</dbReference>
<dbReference type="PROSITE" id="PS51000">
    <property type="entry name" value="HTH_DEOR_2"/>
    <property type="match status" value="1"/>
</dbReference>
<dbReference type="Proteomes" id="UP000502677">
    <property type="component" value="Chromosome"/>
</dbReference>
<dbReference type="GO" id="GO:0003700">
    <property type="term" value="F:DNA-binding transcription factor activity"/>
    <property type="evidence" value="ECO:0007669"/>
    <property type="project" value="InterPro"/>
</dbReference>
<evidence type="ECO:0000256" key="3">
    <source>
        <dbReference type="ARBA" id="ARBA00023163"/>
    </source>
</evidence>
<evidence type="ECO:0000313" key="5">
    <source>
        <dbReference type="EMBL" id="QIK62469.1"/>
    </source>
</evidence>
<proteinExistence type="predicted"/>
<evidence type="ECO:0000259" key="4">
    <source>
        <dbReference type="PROSITE" id="PS51000"/>
    </source>
</evidence>
<dbReference type="Gene3D" id="3.40.50.1360">
    <property type="match status" value="1"/>
</dbReference>
<dbReference type="Pfam" id="PF08220">
    <property type="entry name" value="HTH_DeoR"/>
    <property type="match status" value="1"/>
</dbReference>
<organism evidence="5 6">
    <name type="scientific">Leucobacter viscericola</name>
    <dbReference type="NCBI Taxonomy" id="2714935"/>
    <lineage>
        <taxon>Bacteria</taxon>
        <taxon>Bacillati</taxon>
        <taxon>Actinomycetota</taxon>
        <taxon>Actinomycetes</taxon>
        <taxon>Micrococcales</taxon>
        <taxon>Microbacteriaceae</taxon>
        <taxon>Leucobacter</taxon>
    </lineage>
</organism>
<keyword evidence="2" id="KW-0238">DNA-binding</keyword>
<feature type="domain" description="HTH deoR-type" evidence="4">
    <location>
        <begin position="9"/>
        <end position="64"/>
    </location>
</feature>
<dbReference type="SMART" id="SM01134">
    <property type="entry name" value="DeoRC"/>
    <property type="match status" value="1"/>
</dbReference>
<dbReference type="Pfam" id="PF00455">
    <property type="entry name" value="DeoRC"/>
    <property type="match status" value="1"/>
</dbReference>
<dbReference type="EMBL" id="CP049863">
    <property type="protein sequence ID" value="QIK62469.1"/>
    <property type="molecule type" value="Genomic_DNA"/>
</dbReference>
<keyword evidence="6" id="KW-1185">Reference proteome</keyword>
<evidence type="ECO:0000256" key="1">
    <source>
        <dbReference type="ARBA" id="ARBA00023015"/>
    </source>
</evidence>